<proteinExistence type="predicted"/>
<sequence>MVTTTSALSNHHPNQSAAINRGKTFHQAISRVIGPLLASALAWRCPLTCFTIPPQSRSRRGPIGASSTSTAACCQGCIADARHVLHRPLVVSTHHIREPSGLGGDLVIRGRQRPIIPLLLPLLVVQALASPGYLHLRRP</sequence>
<reference evidence="1" key="1">
    <citation type="submission" date="2023-06" db="EMBL/GenBank/DDBJ databases">
        <title>Reference genome for the Northern bat (Eptesicus nilssonii), a most northern bat species.</title>
        <authorList>
            <person name="Laine V.N."/>
            <person name="Pulliainen A.T."/>
            <person name="Lilley T.M."/>
        </authorList>
    </citation>
    <scope>NUCLEOTIDE SEQUENCE</scope>
    <source>
        <strain evidence="1">BLF_Eptnil</strain>
        <tissue evidence="1">Kidney</tissue>
    </source>
</reference>
<comment type="caution">
    <text evidence="1">The sequence shown here is derived from an EMBL/GenBank/DDBJ whole genome shotgun (WGS) entry which is preliminary data.</text>
</comment>
<dbReference type="Proteomes" id="UP001177744">
    <property type="component" value="Unassembled WGS sequence"/>
</dbReference>
<organism evidence="1 2">
    <name type="scientific">Cnephaeus nilssonii</name>
    <name type="common">Northern bat</name>
    <name type="synonym">Eptesicus nilssonii</name>
    <dbReference type="NCBI Taxonomy" id="3371016"/>
    <lineage>
        <taxon>Eukaryota</taxon>
        <taxon>Metazoa</taxon>
        <taxon>Chordata</taxon>
        <taxon>Craniata</taxon>
        <taxon>Vertebrata</taxon>
        <taxon>Euteleostomi</taxon>
        <taxon>Mammalia</taxon>
        <taxon>Eutheria</taxon>
        <taxon>Laurasiatheria</taxon>
        <taxon>Chiroptera</taxon>
        <taxon>Yangochiroptera</taxon>
        <taxon>Vespertilionidae</taxon>
        <taxon>Cnephaeus</taxon>
    </lineage>
</organism>
<keyword evidence="2" id="KW-1185">Reference proteome</keyword>
<dbReference type="EMBL" id="JAULJE010000015">
    <property type="protein sequence ID" value="KAK1334493.1"/>
    <property type="molecule type" value="Genomic_DNA"/>
</dbReference>
<protein>
    <submittedName>
        <fullName evidence="1">Uncharacterized protein</fullName>
    </submittedName>
</protein>
<name>A0AA40HNN8_CNENI</name>
<gene>
    <name evidence="1" type="ORF">QTO34_005499</name>
</gene>
<accession>A0AA40HNN8</accession>
<dbReference type="AlphaFoldDB" id="A0AA40HNN8"/>
<evidence type="ECO:0000313" key="2">
    <source>
        <dbReference type="Proteomes" id="UP001177744"/>
    </source>
</evidence>
<evidence type="ECO:0000313" key="1">
    <source>
        <dbReference type="EMBL" id="KAK1334493.1"/>
    </source>
</evidence>